<keyword evidence="5 6" id="KW-0472">Membrane</keyword>
<dbReference type="OrthoDB" id="4468841at2"/>
<protein>
    <recommendedName>
        <fullName evidence="7">Cardiolipin synthase N-terminal domain-containing protein</fullName>
    </recommendedName>
</protein>
<feature type="domain" description="Cardiolipin synthase N-terminal" evidence="7">
    <location>
        <begin position="24"/>
        <end position="70"/>
    </location>
</feature>
<reference evidence="8 9" key="1">
    <citation type="submission" date="2018-10" db="EMBL/GenBank/DDBJ databases">
        <authorList>
            <person name="Li J."/>
        </authorList>
    </citation>
    <scope>NUCLEOTIDE SEQUENCE [LARGE SCALE GENOMIC DNA]</scope>
    <source>
        <strain evidence="8 9">IF 016277</strain>
    </source>
</reference>
<dbReference type="Proteomes" id="UP000272503">
    <property type="component" value="Unassembled WGS sequence"/>
</dbReference>
<evidence type="ECO:0000256" key="3">
    <source>
        <dbReference type="ARBA" id="ARBA00022692"/>
    </source>
</evidence>
<evidence type="ECO:0000256" key="6">
    <source>
        <dbReference type="SAM" id="Phobius"/>
    </source>
</evidence>
<evidence type="ECO:0000313" key="8">
    <source>
        <dbReference type="EMBL" id="RLP74584.1"/>
    </source>
</evidence>
<evidence type="ECO:0000256" key="2">
    <source>
        <dbReference type="ARBA" id="ARBA00022475"/>
    </source>
</evidence>
<evidence type="ECO:0000313" key="9">
    <source>
        <dbReference type="Proteomes" id="UP000272503"/>
    </source>
</evidence>
<accession>A0A3L7A3A1</accession>
<dbReference type="EMBL" id="RCUX01000010">
    <property type="protein sequence ID" value="RLP74584.1"/>
    <property type="molecule type" value="Genomic_DNA"/>
</dbReference>
<evidence type="ECO:0000256" key="4">
    <source>
        <dbReference type="ARBA" id="ARBA00022989"/>
    </source>
</evidence>
<dbReference type="RefSeq" id="WP_121649332.1">
    <property type="nucleotide sequence ID" value="NZ_RCUX01000010.1"/>
</dbReference>
<keyword evidence="4 6" id="KW-1133">Transmembrane helix</keyword>
<evidence type="ECO:0000256" key="1">
    <source>
        <dbReference type="ARBA" id="ARBA00004651"/>
    </source>
</evidence>
<dbReference type="InterPro" id="IPR027379">
    <property type="entry name" value="CLS_N"/>
</dbReference>
<dbReference type="GO" id="GO:0005886">
    <property type="term" value="C:plasma membrane"/>
    <property type="evidence" value="ECO:0007669"/>
    <property type="project" value="UniProtKB-SubCell"/>
</dbReference>
<organism evidence="8 9">
    <name type="scientific">Mycetocola tolaasinivorans</name>
    <dbReference type="NCBI Taxonomy" id="76635"/>
    <lineage>
        <taxon>Bacteria</taxon>
        <taxon>Bacillati</taxon>
        <taxon>Actinomycetota</taxon>
        <taxon>Actinomycetes</taxon>
        <taxon>Micrococcales</taxon>
        <taxon>Microbacteriaceae</taxon>
        <taxon>Mycetocola</taxon>
    </lineage>
</organism>
<keyword evidence="2" id="KW-1003">Cell membrane</keyword>
<keyword evidence="3 6" id="KW-0812">Transmembrane</keyword>
<comment type="subcellular location">
    <subcellularLocation>
        <location evidence="1">Cell membrane</location>
        <topology evidence="1">Multi-pass membrane protein</topology>
    </subcellularLocation>
</comment>
<evidence type="ECO:0000256" key="5">
    <source>
        <dbReference type="ARBA" id="ARBA00023136"/>
    </source>
</evidence>
<feature type="transmembrane region" description="Helical" evidence="6">
    <location>
        <begin position="13"/>
        <end position="34"/>
    </location>
</feature>
<gene>
    <name evidence="8" type="ORF">D9V32_12925</name>
</gene>
<dbReference type="AlphaFoldDB" id="A0A3L7A3A1"/>
<sequence>MSENPMLPAGYDILWSGVTIAIIVLAISALVSLARTPRSGGPVDGVRGIWALAIIFLPILGALAWFVSGRSGLRQVDAK</sequence>
<keyword evidence="9" id="KW-1185">Reference proteome</keyword>
<proteinExistence type="predicted"/>
<comment type="caution">
    <text evidence="8">The sequence shown here is derived from an EMBL/GenBank/DDBJ whole genome shotgun (WGS) entry which is preliminary data.</text>
</comment>
<dbReference type="Pfam" id="PF13396">
    <property type="entry name" value="PLDc_N"/>
    <property type="match status" value="1"/>
</dbReference>
<feature type="transmembrane region" description="Helical" evidence="6">
    <location>
        <begin position="46"/>
        <end position="67"/>
    </location>
</feature>
<name>A0A3L7A3A1_9MICO</name>
<evidence type="ECO:0000259" key="7">
    <source>
        <dbReference type="Pfam" id="PF13396"/>
    </source>
</evidence>